<keyword evidence="2" id="KW-1185">Reference proteome</keyword>
<name>A0A0U2M3Y9_9BACL</name>
<protein>
    <submittedName>
        <fullName evidence="1">Uncharacterized protein</fullName>
    </submittedName>
</protein>
<dbReference type="PATRIC" id="fig|162209.4.peg.1928"/>
<accession>A0A0U2M3Y9</accession>
<reference evidence="2" key="1">
    <citation type="submission" date="2015-12" db="EMBL/GenBank/DDBJ databases">
        <title>Complete genome sequences of two moderately thermophilic Paenibacillus species.</title>
        <authorList>
            <person name="Butler R.III."/>
            <person name="Wang J."/>
            <person name="Stark B.C."/>
            <person name="Pombert J.-F."/>
        </authorList>
    </citation>
    <scope>NUCLEOTIDE SEQUENCE [LARGE SCALE GENOMIC DNA]</scope>
    <source>
        <strain evidence="2">32O-Y</strain>
    </source>
</reference>
<dbReference type="OrthoDB" id="1953593at2"/>
<reference evidence="1 2" key="2">
    <citation type="journal article" date="2016" name="Genome Announc.">
        <title>Complete Genome Sequences of Two Interactive Moderate Thermophiles, Paenibacillus napthalenovorans 32O-Y and Paenibacillus sp. 32O-W.</title>
        <authorList>
            <person name="Butler R.R.III."/>
            <person name="Wang J."/>
            <person name="Stark B.C."/>
            <person name="Pombert J.F."/>
        </authorList>
    </citation>
    <scope>NUCLEOTIDE SEQUENCE [LARGE SCALE GENOMIC DNA]</scope>
    <source>
        <strain evidence="1 2">32O-Y</strain>
    </source>
</reference>
<dbReference type="RefSeq" id="WP_062408509.1">
    <property type="nucleotide sequence ID" value="NZ_CP013652.1"/>
</dbReference>
<dbReference type="Proteomes" id="UP000061660">
    <property type="component" value="Chromosome"/>
</dbReference>
<dbReference type="EMBL" id="CP013652">
    <property type="protein sequence ID" value="ALS22192.1"/>
    <property type="molecule type" value="Genomic_DNA"/>
</dbReference>
<gene>
    <name evidence="1" type="ORF">IJ22_18180</name>
</gene>
<evidence type="ECO:0000313" key="2">
    <source>
        <dbReference type="Proteomes" id="UP000061660"/>
    </source>
</evidence>
<dbReference type="KEGG" id="pnp:IJ22_18180"/>
<dbReference type="AlphaFoldDB" id="A0A0U2M3Y9"/>
<sequence>MNNIHNEIEQGLKLAMASLSIDRMPTVKELRMLDMKKLEQIISRNGGFLHWARKLDIPQKQIKKKWNDQMVEEEIFNVMKALQIDRMPSRSEIKSVKQDGALHNKICKTLGYRGWAEKLGLEIKDSETKLGQDAEEIAIDLLQSKGFSVERMTAKHPFDLLVNDNVRVDVKSGRAYDLRGSRCHTFGISKKHASCDIYLIFALSEEGELERTFVIPSHKLKVVTLSIGANSMYDIYKDRWDYINTYDKFYQSVI</sequence>
<organism evidence="1 2">
    <name type="scientific">Paenibacillus naphthalenovorans</name>
    <dbReference type="NCBI Taxonomy" id="162209"/>
    <lineage>
        <taxon>Bacteria</taxon>
        <taxon>Bacillati</taxon>
        <taxon>Bacillota</taxon>
        <taxon>Bacilli</taxon>
        <taxon>Bacillales</taxon>
        <taxon>Paenibacillaceae</taxon>
        <taxon>Paenibacillus</taxon>
    </lineage>
</organism>
<dbReference type="STRING" id="162209.IJ22_18180"/>
<evidence type="ECO:0000313" key="1">
    <source>
        <dbReference type="EMBL" id="ALS22192.1"/>
    </source>
</evidence>
<proteinExistence type="predicted"/>